<comment type="caution">
    <text evidence="3">The sequence shown here is derived from an EMBL/GenBank/DDBJ whole genome shotgun (WGS) entry which is preliminary data.</text>
</comment>
<dbReference type="InterPro" id="IPR005702">
    <property type="entry name" value="Wzc-like_C"/>
</dbReference>
<dbReference type="SUPFAM" id="SSF52540">
    <property type="entry name" value="P-loop containing nucleoside triphosphate hydrolases"/>
    <property type="match status" value="1"/>
</dbReference>
<dbReference type="AlphaFoldDB" id="A0A1X0ZNH9"/>
<dbReference type="Proteomes" id="UP000193675">
    <property type="component" value="Unassembled WGS sequence"/>
</dbReference>
<keyword evidence="1" id="KW-0547">Nucleotide-binding</keyword>
<dbReference type="OrthoDB" id="7002429at2"/>
<evidence type="ECO:0000256" key="2">
    <source>
        <dbReference type="ARBA" id="ARBA00022840"/>
    </source>
</evidence>
<reference evidence="3 4" key="1">
    <citation type="submission" date="2017-04" db="EMBL/GenBank/DDBJ databases">
        <title>Presence of VIM-2 positive Pseudomonas species in chickens and their surrounding environment.</title>
        <authorList>
            <person name="Zhang R."/>
        </authorList>
    </citation>
    <scope>NUCLEOTIDE SEQUENCE [LARGE SCALE GENOMIC DNA]</scope>
    <source>
        <strain evidence="3 4">DZ-C18</strain>
    </source>
</reference>
<dbReference type="RefSeq" id="WP_084858936.1">
    <property type="nucleotide sequence ID" value="NZ_NBWC01000043.1"/>
</dbReference>
<dbReference type="GO" id="GO:0005886">
    <property type="term" value="C:plasma membrane"/>
    <property type="evidence" value="ECO:0007669"/>
    <property type="project" value="TreeGrafter"/>
</dbReference>
<evidence type="ECO:0000256" key="1">
    <source>
        <dbReference type="ARBA" id="ARBA00022741"/>
    </source>
</evidence>
<dbReference type="PANTHER" id="PTHR32309">
    <property type="entry name" value="TYROSINE-PROTEIN KINASE"/>
    <property type="match status" value="1"/>
</dbReference>
<keyword evidence="2" id="KW-0067">ATP-binding</keyword>
<sequence length="215" mass="23364">MDGSTSRSLSVAPPSETNLTATVLDLEQRTLLLTAANTGTGTSTSALAFASQLAMMSAGSVLLIDSSSGANSLSQQLGLGKLRGYTDLLFDHDTPPLAQDCIVRLTEQPFDLLPGGTWKREREHLDPERLRVLLRHLGVQYRFVVIDGEAIYASADSLVIAPLVDGVILVVCGEQTRWEVAQAAAQRLSQAGARLIGSVFNKRKYYMPKWLYDNL</sequence>
<evidence type="ECO:0000313" key="3">
    <source>
        <dbReference type="EMBL" id="ORL59914.1"/>
    </source>
</evidence>
<dbReference type="GO" id="GO:0004713">
    <property type="term" value="F:protein tyrosine kinase activity"/>
    <property type="evidence" value="ECO:0007669"/>
    <property type="project" value="TreeGrafter"/>
</dbReference>
<dbReference type="EMBL" id="NBWC01000043">
    <property type="protein sequence ID" value="ORL59914.1"/>
    <property type="molecule type" value="Genomic_DNA"/>
</dbReference>
<evidence type="ECO:0000313" key="4">
    <source>
        <dbReference type="Proteomes" id="UP000193675"/>
    </source>
</evidence>
<dbReference type="CDD" id="cd05387">
    <property type="entry name" value="BY-kinase"/>
    <property type="match status" value="1"/>
</dbReference>
<organism evidence="3 4">
    <name type="scientific">Pseudomonas putida</name>
    <name type="common">Arthrobacter siderocapsulatus</name>
    <dbReference type="NCBI Taxonomy" id="303"/>
    <lineage>
        <taxon>Bacteria</taxon>
        <taxon>Pseudomonadati</taxon>
        <taxon>Pseudomonadota</taxon>
        <taxon>Gammaproteobacteria</taxon>
        <taxon>Pseudomonadales</taxon>
        <taxon>Pseudomonadaceae</taxon>
        <taxon>Pseudomonas</taxon>
    </lineage>
</organism>
<accession>A0A1X0ZNH9</accession>
<name>A0A1X0ZNH9_PSEPU</name>
<dbReference type="InterPro" id="IPR050445">
    <property type="entry name" value="Bact_polysacc_biosynth/exp"/>
</dbReference>
<gene>
    <name evidence="3" type="ORF">B7H17_23275</name>
</gene>
<protein>
    <submittedName>
        <fullName evidence="3">Cobalamin biosynthesis protein CobQ</fullName>
    </submittedName>
</protein>
<dbReference type="Gene3D" id="3.40.50.300">
    <property type="entry name" value="P-loop containing nucleotide triphosphate hydrolases"/>
    <property type="match status" value="1"/>
</dbReference>
<dbReference type="InterPro" id="IPR027417">
    <property type="entry name" value="P-loop_NTPase"/>
</dbReference>
<proteinExistence type="predicted"/>
<dbReference type="PANTHER" id="PTHR32309:SF13">
    <property type="entry name" value="FERRIC ENTEROBACTIN TRANSPORT PROTEIN FEPE"/>
    <property type="match status" value="1"/>
</dbReference>